<accession>A0A2Z6MDM8</accession>
<evidence type="ECO:0000259" key="3">
    <source>
        <dbReference type="Pfam" id="PF16720"/>
    </source>
</evidence>
<dbReference type="EMBL" id="DF973436">
    <property type="protein sequence ID" value="GAU30826.1"/>
    <property type="molecule type" value="Genomic_DNA"/>
</dbReference>
<dbReference type="Proteomes" id="UP000242715">
    <property type="component" value="Unassembled WGS sequence"/>
</dbReference>
<feature type="domain" description="Albumin I chain a" evidence="3">
    <location>
        <begin position="5"/>
        <end position="48"/>
    </location>
</feature>
<sequence>MVEQHPNLCQSHDDCTQKRSGSFCARYPNPDIEYGWCFDSDSHAQASFKNALYSKSPNFFLKMPSAIST</sequence>
<dbReference type="AlphaFoldDB" id="A0A2Z6MDM8"/>
<dbReference type="OrthoDB" id="1432817at2759"/>
<proteinExistence type="predicted"/>
<dbReference type="InterPro" id="IPR032000">
    <property type="entry name" value="Albumin_I_a"/>
</dbReference>
<evidence type="ECO:0000256" key="2">
    <source>
        <dbReference type="ARBA" id="ARBA00023157"/>
    </source>
</evidence>
<organism evidence="4 5">
    <name type="scientific">Trifolium subterraneum</name>
    <name type="common">Subterranean clover</name>
    <dbReference type="NCBI Taxonomy" id="3900"/>
    <lineage>
        <taxon>Eukaryota</taxon>
        <taxon>Viridiplantae</taxon>
        <taxon>Streptophyta</taxon>
        <taxon>Embryophyta</taxon>
        <taxon>Tracheophyta</taxon>
        <taxon>Spermatophyta</taxon>
        <taxon>Magnoliopsida</taxon>
        <taxon>eudicotyledons</taxon>
        <taxon>Gunneridae</taxon>
        <taxon>Pentapetalae</taxon>
        <taxon>rosids</taxon>
        <taxon>fabids</taxon>
        <taxon>Fabales</taxon>
        <taxon>Fabaceae</taxon>
        <taxon>Papilionoideae</taxon>
        <taxon>50 kb inversion clade</taxon>
        <taxon>NPAAA clade</taxon>
        <taxon>Hologalegina</taxon>
        <taxon>IRL clade</taxon>
        <taxon>Trifolieae</taxon>
        <taxon>Trifolium</taxon>
    </lineage>
</organism>
<evidence type="ECO:0000313" key="4">
    <source>
        <dbReference type="EMBL" id="GAU30826.1"/>
    </source>
</evidence>
<protein>
    <recommendedName>
        <fullName evidence="3">Albumin I chain a domain-containing protein</fullName>
    </recommendedName>
</protein>
<keyword evidence="5" id="KW-1185">Reference proteome</keyword>
<keyword evidence="1" id="KW-0960">Knottin</keyword>
<gene>
    <name evidence="4" type="ORF">TSUD_267460</name>
</gene>
<dbReference type="Pfam" id="PF16720">
    <property type="entry name" value="Albumin_I_a"/>
    <property type="match status" value="1"/>
</dbReference>
<evidence type="ECO:0000256" key="1">
    <source>
        <dbReference type="ARBA" id="ARBA00022854"/>
    </source>
</evidence>
<evidence type="ECO:0000313" key="5">
    <source>
        <dbReference type="Proteomes" id="UP000242715"/>
    </source>
</evidence>
<keyword evidence="2" id="KW-1015">Disulfide bond</keyword>
<name>A0A2Z6MDM8_TRISU</name>
<reference evidence="5" key="1">
    <citation type="journal article" date="2017" name="Front. Plant Sci.">
        <title>Climate Clever Clovers: New Paradigm to Reduce the Environmental Footprint of Ruminants by Breeding Low Methanogenic Forages Utilizing Haplotype Variation.</title>
        <authorList>
            <person name="Kaur P."/>
            <person name="Appels R."/>
            <person name="Bayer P.E."/>
            <person name="Keeble-Gagnere G."/>
            <person name="Wang J."/>
            <person name="Hirakawa H."/>
            <person name="Shirasawa K."/>
            <person name="Vercoe P."/>
            <person name="Stefanova K."/>
            <person name="Durmic Z."/>
            <person name="Nichols P."/>
            <person name="Revell C."/>
            <person name="Isobe S.N."/>
            <person name="Edwards D."/>
            <person name="Erskine W."/>
        </authorList>
    </citation>
    <scope>NUCLEOTIDE SEQUENCE [LARGE SCALE GENOMIC DNA]</scope>
    <source>
        <strain evidence="5">cv. Daliak</strain>
    </source>
</reference>